<dbReference type="Gene3D" id="3.80.10.10">
    <property type="entry name" value="Ribonuclease Inhibitor"/>
    <property type="match status" value="3"/>
</dbReference>
<dbReference type="GO" id="GO:0031012">
    <property type="term" value="C:extracellular matrix"/>
    <property type="evidence" value="ECO:0007669"/>
    <property type="project" value="TreeGrafter"/>
</dbReference>
<dbReference type="SUPFAM" id="SSF52058">
    <property type="entry name" value="L domain-like"/>
    <property type="match status" value="1"/>
</dbReference>
<dbReference type="EMBL" id="OU895879">
    <property type="protein sequence ID" value="CAH1728689.1"/>
    <property type="molecule type" value="Genomic_DNA"/>
</dbReference>
<reference evidence="6" key="1">
    <citation type="submission" date="2022-01" db="EMBL/GenBank/DDBJ databases">
        <authorList>
            <person name="King R."/>
        </authorList>
    </citation>
    <scope>NUCLEOTIDE SEQUENCE</scope>
</reference>
<feature type="transmembrane region" description="Helical" evidence="4">
    <location>
        <begin position="461"/>
        <end position="485"/>
    </location>
</feature>
<evidence type="ECO:0000256" key="4">
    <source>
        <dbReference type="SAM" id="Phobius"/>
    </source>
</evidence>
<dbReference type="GO" id="GO:0005615">
    <property type="term" value="C:extracellular space"/>
    <property type="evidence" value="ECO:0007669"/>
    <property type="project" value="TreeGrafter"/>
</dbReference>
<dbReference type="PANTHER" id="PTHR24373:SF378">
    <property type="entry name" value="FI03225P-RELATED"/>
    <property type="match status" value="1"/>
</dbReference>
<dbReference type="Pfam" id="PF00560">
    <property type="entry name" value="LRR_1"/>
    <property type="match status" value="1"/>
</dbReference>
<gene>
    <name evidence="6" type="ORF">CHIRRI_LOCUS10866</name>
</gene>
<dbReference type="InterPro" id="IPR032675">
    <property type="entry name" value="LRR_dom_sf"/>
</dbReference>
<dbReference type="PRINTS" id="PR00019">
    <property type="entry name" value="LEURICHRPT"/>
</dbReference>
<keyword evidence="2 5" id="KW-0732">Signal</keyword>
<name>A0A9P0J6K3_9DIPT</name>
<evidence type="ECO:0000256" key="1">
    <source>
        <dbReference type="ARBA" id="ARBA00022614"/>
    </source>
</evidence>
<protein>
    <submittedName>
        <fullName evidence="6">Uncharacterized protein</fullName>
    </submittedName>
</protein>
<dbReference type="Proteomes" id="UP001153620">
    <property type="component" value="Chromosome 3"/>
</dbReference>
<evidence type="ECO:0000256" key="2">
    <source>
        <dbReference type="ARBA" id="ARBA00022729"/>
    </source>
</evidence>
<keyword evidence="4" id="KW-0472">Membrane</keyword>
<sequence length="521" mass="59437">MVKKFFVCYVFLFVSFLSLAKVVTAESDDNKYESENEICEKCNCTDINKENETKEIFTIDCSMKTLENTFSEWPKDLDDSYKEIIYIMSFNTINKLSQFPSTDATIFFTCKNCKLSEIAVNAFIDVKNIVSIDLSFNEITGDSLHPDIFRGPHSDTDNSPINLQMLDLSHNDISYLDEKLFEHTPNLKKIVLSHNQLKNIADGTLQALSSCQYLEILHLEHTGISDLPSELFQNMKHLSEIILNDNQFLEVPASLSIIGSSLEDLQFNKNPIEVINSQSFNGLEKLQKLSINFMDNLKSIEKKSFHNLNMLEVLHCSENKKLTDMDLEDLLNLINLKDLDLSNNQLKTLSFGELIEIEKTENSTEVREYFKKLHNLKLSGNPWHCDCSMIKALEFFNHNSTYFNKAKKSDDSDARCKSPTEMSSKLLYILPFDFVCASDYKSKPLKIPVYDPPQFLRPKSIMLTVVSIVIVLVLGVIIGILIVCVSRRLKSNNDITSNPIRYSAVRNSTISNAVNVPYQQP</sequence>
<proteinExistence type="predicted"/>
<dbReference type="PANTHER" id="PTHR24373">
    <property type="entry name" value="SLIT RELATED LEUCINE-RICH REPEAT NEURONAL PROTEIN"/>
    <property type="match status" value="1"/>
</dbReference>
<keyword evidence="3" id="KW-0677">Repeat</keyword>
<evidence type="ECO:0000313" key="7">
    <source>
        <dbReference type="Proteomes" id="UP001153620"/>
    </source>
</evidence>
<keyword evidence="4" id="KW-0812">Transmembrane</keyword>
<dbReference type="InterPro" id="IPR001611">
    <property type="entry name" value="Leu-rich_rpt"/>
</dbReference>
<dbReference type="InterPro" id="IPR003591">
    <property type="entry name" value="Leu-rich_rpt_typical-subtyp"/>
</dbReference>
<feature type="signal peptide" evidence="5">
    <location>
        <begin position="1"/>
        <end position="25"/>
    </location>
</feature>
<dbReference type="Pfam" id="PF13855">
    <property type="entry name" value="LRR_8"/>
    <property type="match status" value="1"/>
</dbReference>
<dbReference type="AlphaFoldDB" id="A0A9P0J6K3"/>
<reference evidence="6" key="2">
    <citation type="submission" date="2022-10" db="EMBL/GenBank/DDBJ databases">
        <authorList>
            <consortium name="ENA_rothamsted_submissions"/>
            <consortium name="culmorum"/>
            <person name="King R."/>
        </authorList>
    </citation>
    <scope>NUCLEOTIDE SEQUENCE</scope>
</reference>
<evidence type="ECO:0000256" key="5">
    <source>
        <dbReference type="SAM" id="SignalP"/>
    </source>
</evidence>
<organism evidence="6 7">
    <name type="scientific">Chironomus riparius</name>
    <dbReference type="NCBI Taxonomy" id="315576"/>
    <lineage>
        <taxon>Eukaryota</taxon>
        <taxon>Metazoa</taxon>
        <taxon>Ecdysozoa</taxon>
        <taxon>Arthropoda</taxon>
        <taxon>Hexapoda</taxon>
        <taxon>Insecta</taxon>
        <taxon>Pterygota</taxon>
        <taxon>Neoptera</taxon>
        <taxon>Endopterygota</taxon>
        <taxon>Diptera</taxon>
        <taxon>Nematocera</taxon>
        <taxon>Chironomoidea</taxon>
        <taxon>Chironomidae</taxon>
        <taxon>Chironominae</taxon>
        <taxon>Chironomus</taxon>
    </lineage>
</organism>
<dbReference type="InterPro" id="IPR050328">
    <property type="entry name" value="Dev_Immune_Receptor"/>
</dbReference>
<dbReference type="SMART" id="SM00369">
    <property type="entry name" value="LRR_TYP"/>
    <property type="match status" value="7"/>
</dbReference>
<keyword evidence="1" id="KW-0433">Leucine-rich repeat</keyword>
<evidence type="ECO:0000256" key="3">
    <source>
        <dbReference type="ARBA" id="ARBA00022737"/>
    </source>
</evidence>
<accession>A0A9P0J6K3</accession>
<dbReference type="PROSITE" id="PS51450">
    <property type="entry name" value="LRR"/>
    <property type="match status" value="3"/>
</dbReference>
<keyword evidence="7" id="KW-1185">Reference proteome</keyword>
<feature type="chain" id="PRO_5040396005" evidence="5">
    <location>
        <begin position="26"/>
        <end position="521"/>
    </location>
</feature>
<evidence type="ECO:0000313" key="6">
    <source>
        <dbReference type="EMBL" id="CAH1728689.1"/>
    </source>
</evidence>
<keyword evidence="4" id="KW-1133">Transmembrane helix</keyword>